<comment type="caution">
    <text evidence="2">The sequence shown here is derived from an EMBL/GenBank/DDBJ whole genome shotgun (WGS) entry which is preliminary data.</text>
</comment>
<evidence type="ECO:0000256" key="1">
    <source>
        <dbReference type="SAM" id="MobiDB-lite"/>
    </source>
</evidence>
<proteinExistence type="predicted"/>
<feature type="region of interest" description="Disordered" evidence="1">
    <location>
        <begin position="76"/>
        <end position="95"/>
    </location>
</feature>
<gene>
    <name evidence="2" type="ORF">D9758_013706</name>
</gene>
<evidence type="ECO:0000313" key="3">
    <source>
        <dbReference type="Proteomes" id="UP000559256"/>
    </source>
</evidence>
<dbReference type="AlphaFoldDB" id="A0A8H5CJI7"/>
<accession>A0A8H5CJI7</accession>
<protein>
    <submittedName>
        <fullName evidence="2">Uncharacterized protein</fullName>
    </submittedName>
</protein>
<reference evidence="2 3" key="1">
    <citation type="journal article" date="2020" name="ISME J.">
        <title>Uncovering the hidden diversity of litter-decomposition mechanisms in mushroom-forming fungi.</title>
        <authorList>
            <person name="Floudas D."/>
            <person name="Bentzer J."/>
            <person name="Ahren D."/>
            <person name="Johansson T."/>
            <person name="Persson P."/>
            <person name="Tunlid A."/>
        </authorList>
    </citation>
    <scope>NUCLEOTIDE SEQUENCE [LARGE SCALE GENOMIC DNA]</scope>
    <source>
        <strain evidence="2 3">CBS 291.85</strain>
    </source>
</reference>
<feature type="compositionally biased region" description="Polar residues" evidence="1">
    <location>
        <begin position="76"/>
        <end position="91"/>
    </location>
</feature>
<keyword evidence="3" id="KW-1185">Reference proteome</keyword>
<dbReference type="Proteomes" id="UP000559256">
    <property type="component" value="Unassembled WGS sequence"/>
</dbReference>
<organism evidence="2 3">
    <name type="scientific">Tetrapyrgos nigripes</name>
    <dbReference type="NCBI Taxonomy" id="182062"/>
    <lineage>
        <taxon>Eukaryota</taxon>
        <taxon>Fungi</taxon>
        <taxon>Dikarya</taxon>
        <taxon>Basidiomycota</taxon>
        <taxon>Agaricomycotina</taxon>
        <taxon>Agaricomycetes</taxon>
        <taxon>Agaricomycetidae</taxon>
        <taxon>Agaricales</taxon>
        <taxon>Marasmiineae</taxon>
        <taxon>Marasmiaceae</taxon>
        <taxon>Tetrapyrgos</taxon>
    </lineage>
</organism>
<sequence>MAEEQRKELIEEGRRLGFEAGKALGLAQAQEEENRRRQTISISLTTSPPVLFISHQQFRPTLRPLHHQESLKANSTWQASRTAFHPQSSSHPLPHRKTFQLSAQTTYLFVLSTRSNVELDDLGSHPRALISLWLHLRYIHVPALCHSPIPSLHVDILGVSELIGSFRPSRHPHLPHFLRNILIRFCWIGWES</sequence>
<name>A0A8H5CJI7_9AGAR</name>
<dbReference type="EMBL" id="JAACJM010000151">
    <property type="protein sequence ID" value="KAF5342966.1"/>
    <property type="molecule type" value="Genomic_DNA"/>
</dbReference>
<evidence type="ECO:0000313" key="2">
    <source>
        <dbReference type="EMBL" id="KAF5342966.1"/>
    </source>
</evidence>